<sequence length="107" mass="12416">MTLLDKQFISPTRVERDKELYKLEDELQALKTGKTTSHQRLSLAQEHEVFAPFAAAKLLDAVFSDAPLEAWQSQFRIYEKQGGVRGGVRRREARLVESLEWGRQTRR</sequence>
<proteinExistence type="predicted"/>
<name>A0AB34IZT0_PRYPA</name>
<protein>
    <submittedName>
        <fullName evidence="1">Uncharacterized protein</fullName>
    </submittedName>
</protein>
<evidence type="ECO:0000313" key="1">
    <source>
        <dbReference type="EMBL" id="KAL1510161.1"/>
    </source>
</evidence>
<dbReference type="EMBL" id="JBGBPQ010000015">
    <property type="protein sequence ID" value="KAL1510161.1"/>
    <property type="molecule type" value="Genomic_DNA"/>
</dbReference>
<reference evidence="1 2" key="1">
    <citation type="journal article" date="2024" name="Science">
        <title>Giant polyketide synthase enzymes in the biosynthesis of giant marine polyether toxins.</title>
        <authorList>
            <person name="Fallon T.R."/>
            <person name="Shende V.V."/>
            <person name="Wierzbicki I.H."/>
            <person name="Pendleton A.L."/>
            <person name="Watervoot N.F."/>
            <person name="Auber R.P."/>
            <person name="Gonzalez D.J."/>
            <person name="Wisecaver J.H."/>
            <person name="Moore B.S."/>
        </authorList>
    </citation>
    <scope>NUCLEOTIDE SEQUENCE [LARGE SCALE GENOMIC DNA]</scope>
    <source>
        <strain evidence="1 2">12B1</strain>
    </source>
</reference>
<gene>
    <name evidence="1" type="ORF">AB1Y20_006492</name>
</gene>
<dbReference type="AlphaFoldDB" id="A0AB34IZT0"/>
<accession>A0AB34IZT0</accession>
<evidence type="ECO:0000313" key="2">
    <source>
        <dbReference type="Proteomes" id="UP001515480"/>
    </source>
</evidence>
<keyword evidence="2" id="KW-1185">Reference proteome</keyword>
<dbReference type="Proteomes" id="UP001515480">
    <property type="component" value="Unassembled WGS sequence"/>
</dbReference>
<comment type="caution">
    <text evidence="1">The sequence shown here is derived from an EMBL/GenBank/DDBJ whole genome shotgun (WGS) entry which is preliminary data.</text>
</comment>
<organism evidence="1 2">
    <name type="scientific">Prymnesium parvum</name>
    <name type="common">Toxic golden alga</name>
    <dbReference type="NCBI Taxonomy" id="97485"/>
    <lineage>
        <taxon>Eukaryota</taxon>
        <taxon>Haptista</taxon>
        <taxon>Haptophyta</taxon>
        <taxon>Prymnesiophyceae</taxon>
        <taxon>Prymnesiales</taxon>
        <taxon>Prymnesiaceae</taxon>
        <taxon>Prymnesium</taxon>
    </lineage>
</organism>